<dbReference type="Gene3D" id="3.40.50.150">
    <property type="entry name" value="Vaccinia Virus protein VP39"/>
    <property type="match status" value="1"/>
</dbReference>
<gene>
    <name evidence="5" type="ORF">NP233_g4206</name>
</gene>
<keyword evidence="2" id="KW-0808">Transferase</keyword>
<comment type="caution">
    <text evidence="5">The sequence shown here is derived from an EMBL/GenBank/DDBJ whole genome shotgun (WGS) entry which is preliminary data.</text>
</comment>
<accession>A0AAD5VVU0</accession>
<keyword evidence="3" id="KW-0949">S-adenosyl-L-methionine</keyword>
<organism evidence="5 6">
    <name type="scientific">Leucocoprinus birnbaumii</name>
    <dbReference type="NCBI Taxonomy" id="56174"/>
    <lineage>
        <taxon>Eukaryota</taxon>
        <taxon>Fungi</taxon>
        <taxon>Dikarya</taxon>
        <taxon>Basidiomycota</taxon>
        <taxon>Agaricomycotina</taxon>
        <taxon>Agaricomycetes</taxon>
        <taxon>Agaricomycetidae</taxon>
        <taxon>Agaricales</taxon>
        <taxon>Agaricineae</taxon>
        <taxon>Agaricaceae</taxon>
        <taxon>Leucocoprinus</taxon>
    </lineage>
</organism>
<keyword evidence="6" id="KW-1185">Reference proteome</keyword>
<dbReference type="PROSITE" id="PS51683">
    <property type="entry name" value="SAM_OMT_II"/>
    <property type="match status" value="1"/>
</dbReference>
<evidence type="ECO:0000313" key="6">
    <source>
        <dbReference type="Proteomes" id="UP001213000"/>
    </source>
</evidence>
<dbReference type="PANTHER" id="PTHR43712:SF2">
    <property type="entry name" value="O-METHYLTRANSFERASE CICE"/>
    <property type="match status" value="1"/>
</dbReference>
<protein>
    <recommendedName>
        <fullName evidence="4">O-methyltransferase C-terminal domain-containing protein</fullName>
    </recommendedName>
</protein>
<proteinExistence type="predicted"/>
<name>A0AAD5VVU0_9AGAR</name>
<dbReference type="PANTHER" id="PTHR43712">
    <property type="entry name" value="PUTATIVE (AFU_ORTHOLOGUE AFUA_4G14580)-RELATED"/>
    <property type="match status" value="1"/>
</dbReference>
<evidence type="ECO:0000256" key="1">
    <source>
        <dbReference type="ARBA" id="ARBA00022603"/>
    </source>
</evidence>
<sequence length="428" mass="46975">MSDSPASDILQLLSIITNSTESLVSFYKSDITRPSLPSLDSTETHPLDSSVYPVEVKHSLSMLEGACAQLCASLARPSHTILNLGSDSYILLDKPNGMYINDISTECGIESKKLKRVLFSNDVFANNRLSMQLVSSAPMWSAGMHLVNEPNGKAVAHLADTLLDPVWGPSYAPVNTAFNRATGYPHPLYLYFDGKDTDDGAAQGARFGHAMAGWNEAADAGALVFEYPWGELPAGAVVNDLGGGVGYLTMKLYRHFPHLVFKLQDMPERIHQAQNEIWPQECPEAIANSKVQFKGVNLLVEAPLPNCDIYLLKNVIHNLPIDLALKVLLNIREVMSPHNKILINEFIVVNTCRAPGNEAEVPQAPPPLLPNFGVGRIRLNYLDIAMLTQFNSEERTLDDYVKLSASAGLRLLKVWDLGESILLELALT</sequence>
<dbReference type="SUPFAM" id="SSF53335">
    <property type="entry name" value="S-adenosyl-L-methionine-dependent methyltransferases"/>
    <property type="match status" value="1"/>
</dbReference>
<evidence type="ECO:0000256" key="3">
    <source>
        <dbReference type="ARBA" id="ARBA00022691"/>
    </source>
</evidence>
<dbReference type="Proteomes" id="UP001213000">
    <property type="component" value="Unassembled WGS sequence"/>
</dbReference>
<dbReference type="InterPro" id="IPR029063">
    <property type="entry name" value="SAM-dependent_MTases_sf"/>
</dbReference>
<dbReference type="GO" id="GO:0008171">
    <property type="term" value="F:O-methyltransferase activity"/>
    <property type="evidence" value="ECO:0007669"/>
    <property type="project" value="InterPro"/>
</dbReference>
<keyword evidence="1" id="KW-0489">Methyltransferase</keyword>
<reference evidence="5" key="1">
    <citation type="submission" date="2022-07" db="EMBL/GenBank/DDBJ databases">
        <title>Genome Sequence of Leucocoprinus birnbaumii.</title>
        <authorList>
            <person name="Buettner E."/>
        </authorList>
    </citation>
    <scope>NUCLEOTIDE SEQUENCE</scope>
    <source>
        <strain evidence="5">VT141</strain>
    </source>
</reference>
<evidence type="ECO:0000259" key="4">
    <source>
        <dbReference type="Pfam" id="PF00891"/>
    </source>
</evidence>
<dbReference type="GO" id="GO:0032259">
    <property type="term" value="P:methylation"/>
    <property type="evidence" value="ECO:0007669"/>
    <property type="project" value="UniProtKB-KW"/>
</dbReference>
<evidence type="ECO:0000313" key="5">
    <source>
        <dbReference type="EMBL" id="KAJ3570740.1"/>
    </source>
</evidence>
<evidence type="ECO:0000256" key="2">
    <source>
        <dbReference type="ARBA" id="ARBA00022679"/>
    </source>
</evidence>
<dbReference type="InterPro" id="IPR016461">
    <property type="entry name" value="COMT-like"/>
</dbReference>
<dbReference type="InterPro" id="IPR001077">
    <property type="entry name" value="COMT_C"/>
</dbReference>
<dbReference type="AlphaFoldDB" id="A0AAD5VVU0"/>
<dbReference type="EMBL" id="JANIEX010000221">
    <property type="protein sequence ID" value="KAJ3570740.1"/>
    <property type="molecule type" value="Genomic_DNA"/>
</dbReference>
<feature type="domain" description="O-methyltransferase C-terminal" evidence="4">
    <location>
        <begin position="237"/>
        <end position="409"/>
    </location>
</feature>
<dbReference type="Pfam" id="PF00891">
    <property type="entry name" value="Methyltransf_2"/>
    <property type="match status" value="1"/>
</dbReference>